<dbReference type="AlphaFoldDB" id="A0A640SMR2"/>
<organism evidence="2 3">
    <name type="scientific">Streptomyces glebosus</name>
    <dbReference type="NCBI Taxonomy" id="249580"/>
    <lineage>
        <taxon>Bacteria</taxon>
        <taxon>Bacillati</taxon>
        <taxon>Actinomycetota</taxon>
        <taxon>Actinomycetes</taxon>
        <taxon>Kitasatosporales</taxon>
        <taxon>Streptomycetaceae</taxon>
        <taxon>Streptomyces</taxon>
    </lineage>
</organism>
<reference evidence="2 3" key="1">
    <citation type="submission" date="2019-12" db="EMBL/GenBank/DDBJ databases">
        <title>Whole genome shotgun sequence of Streptomyces hygroscopicus subsp. glebosus NBRC 13786.</title>
        <authorList>
            <person name="Ichikawa N."/>
            <person name="Kimura A."/>
            <person name="Kitahashi Y."/>
            <person name="Komaki H."/>
            <person name="Tamura T."/>
        </authorList>
    </citation>
    <scope>NUCLEOTIDE SEQUENCE [LARGE SCALE GENOMIC DNA]</scope>
    <source>
        <strain evidence="2 3">NBRC 13786</strain>
    </source>
</reference>
<evidence type="ECO:0000313" key="2">
    <source>
        <dbReference type="EMBL" id="GFE12749.1"/>
    </source>
</evidence>
<proteinExistence type="predicted"/>
<gene>
    <name evidence="2" type="ORF">Sgleb_07960</name>
</gene>
<accession>A0A640SMR2</accession>
<name>A0A640SMR2_9ACTN</name>
<dbReference type="EMBL" id="BLIO01000001">
    <property type="protein sequence ID" value="GFE12749.1"/>
    <property type="molecule type" value="Genomic_DNA"/>
</dbReference>
<keyword evidence="3" id="KW-1185">Reference proteome</keyword>
<protein>
    <submittedName>
        <fullName evidence="2">Uncharacterized protein</fullName>
    </submittedName>
</protein>
<comment type="caution">
    <text evidence="2">The sequence shown here is derived from an EMBL/GenBank/DDBJ whole genome shotgun (WGS) entry which is preliminary data.</text>
</comment>
<evidence type="ECO:0000313" key="3">
    <source>
        <dbReference type="Proteomes" id="UP000430079"/>
    </source>
</evidence>
<feature type="compositionally biased region" description="Basic and acidic residues" evidence="1">
    <location>
        <begin position="100"/>
        <end position="109"/>
    </location>
</feature>
<sequence>MLESEPQCPPGMVQWPTGDTVADRWHKAPDVQARKAILSRSRRHPVCAGLPTGPEAAAQRDQPVTARPLRGPATSRARSAPLTGLPVPYELPSGTRRRRPWETRGHGKDLAMCPRPVRQHVCRPGRLGHRD</sequence>
<evidence type="ECO:0000256" key="1">
    <source>
        <dbReference type="SAM" id="MobiDB-lite"/>
    </source>
</evidence>
<feature type="region of interest" description="Disordered" evidence="1">
    <location>
        <begin position="39"/>
        <end position="112"/>
    </location>
</feature>
<dbReference type="Proteomes" id="UP000430079">
    <property type="component" value="Unassembled WGS sequence"/>
</dbReference>